<name>A0A2H0WSZ8_9BACT</name>
<evidence type="ECO:0008006" key="3">
    <source>
        <dbReference type="Google" id="ProtNLM"/>
    </source>
</evidence>
<comment type="caution">
    <text evidence="1">The sequence shown here is derived from an EMBL/GenBank/DDBJ whole genome shotgun (WGS) entry which is preliminary data.</text>
</comment>
<sequence>HTHSIYPITEGGLISQIAHSFLFDRLFNVRQLGPSTVYPIPTDHTRGEHSIFVTVDMVRTIQTLVNTQPYILAQTLRRDFQKGKIDVDSKNDEEIFEMATDLAVAMGMLHDIATPAGGDTFKFLLGLHEERDVTWMFSEEGRKALGKNVDEVVEILRSRGFDEHHLSYILRCIKGESDTVLGNLISTTGDELDVDRRGYTLLDSQVSGLLDREIPDPLLPEPMLNESLDLTMMALFIINYPISQELMQIYPQYAHPPTNSLNTSEDYRLNSEGKLVCARPDKLAWIAALRIWNIGSNYAGPMMLGLE</sequence>
<protein>
    <recommendedName>
        <fullName evidence="3">HD domain-containing protein</fullName>
    </recommendedName>
</protein>
<evidence type="ECO:0000313" key="1">
    <source>
        <dbReference type="EMBL" id="PIS15786.1"/>
    </source>
</evidence>
<gene>
    <name evidence="1" type="ORF">COT62_01795</name>
</gene>
<dbReference type="SUPFAM" id="SSF109604">
    <property type="entry name" value="HD-domain/PDEase-like"/>
    <property type="match status" value="1"/>
</dbReference>
<organism evidence="1 2">
    <name type="scientific">Candidatus Roizmanbacteria bacterium CG09_land_8_20_14_0_10_41_9</name>
    <dbReference type="NCBI Taxonomy" id="1974850"/>
    <lineage>
        <taxon>Bacteria</taxon>
        <taxon>Candidatus Roizmaniibacteriota</taxon>
    </lineage>
</organism>
<accession>A0A2H0WSZ8</accession>
<dbReference type="EMBL" id="PEZG01000040">
    <property type="protein sequence ID" value="PIS15786.1"/>
    <property type="molecule type" value="Genomic_DNA"/>
</dbReference>
<dbReference type="Proteomes" id="UP000231198">
    <property type="component" value="Unassembled WGS sequence"/>
</dbReference>
<reference evidence="2" key="1">
    <citation type="submission" date="2017-09" db="EMBL/GenBank/DDBJ databases">
        <title>Depth-based differentiation of microbial function through sediment-hosted aquifers and enrichment of novel symbionts in the deep terrestrial subsurface.</title>
        <authorList>
            <person name="Probst A.J."/>
            <person name="Ladd B."/>
            <person name="Jarett J.K."/>
            <person name="Geller-Mcgrath D.E."/>
            <person name="Sieber C.M.K."/>
            <person name="Emerson J.B."/>
            <person name="Anantharaman K."/>
            <person name="Thomas B.C."/>
            <person name="Malmstrom R."/>
            <person name="Stieglmeier M."/>
            <person name="Klingl A."/>
            <person name="Woyke T."/>
            <person name="Ryan C.M."/>
            <person name="Banfield J.F."/>
        </authorList>
    </citation>
    <scope>NUCLEOTIDE SEQUENCE [LARGE SCALE GENOMIC DNA]</scope>
</reference>
<feature type="non-terminal residue" evidence="1">
    <location>
        <position position="1"/>
    </location>
</feature>
<dbReference type="Gene3D" id="1.10.3210.10">
    <property type="entry name" value="Hypothetical protein af1432"/>
    <property type="match status" value="1"/>
</dbReference>
<dbReference type="AlphaFoldDB" id="A0A2H0WSZ8"/>
<evidence type="ECO:0000313" key="2">
    <source>
        <dbReference type="Proteomes" id="UP000231198"/>
    </source>
</evidence>
<proteinExistence type="predicted"/>